<reference evidence="3 4" key="1">
    <citation type="submission" date="2017-02" db="EMBL/GenBank/DDBJ databases">
        <authorList>
            <person name="Peterson S.W."/>
        </authorList>
    </citation>
    <scope>NUCLEOTIDE SEQUENCE [LARGE SCALE GENOMIC DNA]</scope>
    <source>
        <strain evidence="3 4">2B3F</strain>
    </source>
</reference>
<name>A0A1R4IQ53_9MICC</name>
<feature type="transmembrane region" description="Helical" evidence="2">
    <location>
        <begin position="6"/>
        <end position="24"/>
    </location>
</feature>
<organism evidence="3 4">
    <name type="scientific">Micrococcus lylae</name>
    <dbReference type="NCBI Taxonomy" id="1273"/>
    <lineage>
        <taxon>Bacteria</taxon>
        <taxon>Bacillati</taxon>
        <taxon>Actinomycetota</taxon>
        <taxon>Actinomycetes</taxon>
        <taxon>Micrococcales</taxon>
        <taxon>Micrococcaceae</taxon>
        <taxon>Micrococcus</taxon>
    </lineage>
</organism>
<dbReference type="RefSeq" id="WP_087133698.1">
    <property type="nucleotide sequence ID" value="NZ_FUKP01000023.1"/>
</dbReference>
<accession>A0A1R4IQ53</accession>
<proteinExistence type="predicted"/>
<keyword evidence="2" id="KW-0812">Transmembrane</keyword>
<sequence>MEIVIWIALLALVGFLGIGAVLHWREHRFYGGLQFQEKPALDVSVHMGQEGQTHFRQALRELRHALKNDRHEDAAGWVRAARRRGWWLAETAAASEESKVLGTVVRQVASRRARVEEAAVNIEETGAIGSLNAAKGQGGHLDAAHLSGRHAWSEVTDLRRRRIHDRTEEHYRWAVAEIVRIVELHCHDTPTAERLIADAQAPVTEEDLASWVDFEHHLSHWADNKVPHGDRLHPERPPLPAYATDAARKKHLEAARQRELDPGAHGDSPLPSTTTAPHLPTAPSAGRGATVVGNPAGDGWDGHRTLARRREQARGLHQEMTMKVASYDMDFDLQLKYPQFHNRDIPEVRAMDGAARRAADEWDLIESVPDRQLTADDVASYRQAVDAFKQAVLACDARVRLIGDSGISDAELRDLETARGLFRHISDPANPEQLREQYRARLVEVLRRIDSRPGSRVSFTPQGLLALEAGEGAEGSKTP</sequence>
<feature type="region of interest" description="Disordered" evidence="1">
    <location>
        <begin position="257"/>
        <end position="302"/>
    </location>
</feature>
<dbReference type="AlphaFoldDB" id="A0A1R4IQ53"/>
<protein>
    <submittedName>
        <fullName evidence="3">Uncharacterized protein</fullName>
    </submittedName>
</protein>
<evidence type="ECO:0000256" key="2">
    <source>
        <dbReference type="SAM" id="Phobius"/>
    </source>
</evidence>
<dbReference type="EMBL" id="FUKP01000023">
    <property type="protein sequence ID" value="SJN21992.1"/>
    <property type="molecule type" value="Genomic_DNA"/>
</dbReference>
<gene>
    <name evidence="3" type="ORF">FM125_03895</name>
</gene>
<keyword evidence="2" id="KW-0472">Membrane</keyword>
<evidence type="ECO:0000256" key="1">
    <source>
        <dbReference type="SAM" id="MobiDB-lite"/>
    </source>
</evidence>
<evidence type="ECO:0000313" key="3">
    <source>
        <dbReference type="EMBL" id="SJN21992.1"/>
    </source>
</evidence>
<dbReference type="Proteomes" id="UP000196230">
    <property type="component" value="Unassembled WGS sequence"/>
</dbReference>
<keyword evidence="2" id="KW-1133">Transmembrane helix</keyword>
<evidence type="ECO:0000313" key="4">
    <source>
        <dbReference type="Proteomes" id="UP000196230"/>
    </source>
</evidence>